<dbReference type="RefSeq" id="WP_146645645.1">
    <property type="nucleotide sequence ID" value="NZ_CP012333.1"/>
</dbReference>
<evidence type="ECO:0000256" key="2">
    <source>
        <dbReference type="SAM" id="SignalP"/>
    </source>
</evidence>
<feature type="chain" id="PRO_5005465619" evidence="2">
    <location>
        <begin position="29"/>
        <end position="383"/>
    </location>
</feature>
<gene>
    <name evidence="3" type="ORF">AKJ09_00642</name>
</gene>
<proteinExistence type="predicted"/>
<protein>
    <submittedName>
        <fullName evidence="3">Uncharacterized protein</fullName>
    </submittedName>
</protein>
<sequence length="383" mass="40235">MKMRLGLGANGFSRQILAMIALSGVVAAAVHCSSDPEAEATASKNDAGTTEEAPPDSEDPGEVLGDAGSVVGSDGGTIDSGRDAGEVITVCGGSKGDPTAVPLLDWRIHTFPSKYAVALGVKSLVKEPIAWNSNDVIVTGTEAQDIGTSSSGISGGGAFGEMKDLSRANFANNAMPKTDVGLTYQKTLGWSDTLNAVYDLRSSLNDLSWKTYRVTGRAGSFTDKAWRLQSPVRGSFASDTDYYVQAIEPDRGMGWFVTVLFDDECKGAQFDALVGGFPLAMFDPPAPHTRAEVSKFLVDNNARLLLTVVTFGAENAAVKAALNGTQASAATLDDFRATMTALKSALDSYMRNPGPPDYAKLKAGTDPNWVIGRVVAVPVPPLK</sequence>
<dbReference type="KEGG" id="llu:AKJ09_00642"/>
<organism evidence="3 4">
    <name type="scientific">Labilithrix luteola</name>
    <dbReference type="NCBI Taxonomy" id="1391654"/>
    <lineage>
        <taxon>Bacteria</taxon>
        <taxon>Pseudomonadati</taxon>
        <taxon>Myxococcota</taxon>
        <taxon>Polyangia</taxon>
        <taxon>Polyangiales</taxon>
        <taxon>Labilitrichaceae</taxon>
        <taxon>Labilithrix</taxon>
    </lineage>
</organism>
<dbReference type="Proteomes" id="UP000064967">
    <property type="component" value="Chromosome"/>
</dbReference>
<feature type="region of interest" description="Disordered" evidence="1">
    <location>
        <begin position="37"/>
        <end position="82"/>
    </location>
</feature>
<name>A0A0K1PKB0_9BACT</name>
<dbReference type="EMBL" id="CP012333">
    <property type="protein sequence ID" value="AKU93978.1"/>
    <property type="molecule type" value="Genomic_DNA"/>
</dbReference>
<feature type="signal peptide" evidence="2">
    <location>
        <begin position="1"/>
        <end position="28"/>
    </location>
</feature>
<accession>A0A0K1PKB0</accession>
<evidence type="ECO:0000313" key="3">
    <source>
        <dbReference type="EMBL" id="AKU93978.1"/>
    </source>
</evidence>
<reference evidence="3 4" key="1">
    <citation type="submission" date="2015-08" db="EMBL/GenBank/DDBJ databases">
        <authorList>
            <person name="Babu N.S."/>
            <person name="Beckwith C.J."/>
            <person name="Beseler K.G."/>
            <person name="Brison A."/>
            <person name="Carone J.V."/>
            <person name="Caskin T.P."/>
            <person name="Diamond M."/>
            <person name="Durham M.E."/>
            <person name="Foxe J.M."/>
            <person name="Go M."/>
            <person name="Henderson B.A."/>
            <person name="Jones I.B."/>
            <person name="McGettigan J.A."/>
            <person name="Micheletti S.J."/>
            <person name="Nasrallah M.E."/>
            <person name="Ortiz D."/>
            <person name="Piller C.R."/>
            <person name="Privatt S.R."/>
            <person name="Schneider S.L."/>
            <person name="Sharp S."/>
            <person name="Smith T.C."/>
            <person name="Stanton J.D."/>
            <person name="Ullery H.E."/>
            <person name="Wilson R.J."/>
            <person name="Serrano M.G."/>
            <person name="Buck G."/>
            <person name="Lee V."/>
            <person name="Wang Y."/>
            <person name="Carvalho R."/>
            <person name="Voegtly L."/>
            <person name="Shi R."/>
            <person name="Duckworth R."/>
            <person name="Johnson A."/>
            <person name="Loviza R."/>
            <person name="Walstead R."/>
            <person name="Shah Z."/>
            <person name="Kiflezghi M."/>
            <person name="Wade K."/>
            <person name="Ball S.L."/>
            <person name="Bradley K.W."/>
            <person name="Asai D.J."/>
            <person name="Bowman C.A."/>
            <person name="Russell D.A."/>
            <person name="Pope W.H."/>
            <person name="Jacobs-Sera D."/>
            <person name="Hendrix R.W."/>
            <person name="Hatfull G.F."/>
        </authorList>
    </citation>
    <scope>NUCLEOTIDE SEQUENCE [LARGE SCALE GENOMIC DNA]</scope>
    <source>
        <strain evidence="3 4">DSM 27648</strain>
    </source>
</reference>
<keyword evidence="2" id="KW-0732">Signal</keyword>
<dbReference type="AlphaFoldDB" id="A0A0K1PKB0"/>
<evidence type="ECO:0000256" key="1">
    <source>
        <dbReference type="SAM" id="MobiDB-lite"/>
    </source>
</evidence>
<evidence type="ECO:0000313" key="4">
    <source>
        <dbReference type="Proteomes" id="UP000064967"/>
    </source>
</evidence>
<keyword evidence="4" id="KW-1185">Reference proteome</keyword>